<dbReference type="SMART" id="SM00671">
    <property type="entry name" value="SEL1"/>
    <property type="match status" value="4"/>
</dbReference>
<dbReference type="EMBL" id="JAAAIL010000901">
    <property type="protein sequence ID" value="KAG0272565.1"/>
    <property type="molecule type" value="Genomic_DNA"/>
</dbReference>
<evidence type="ECO:0000256" key="1">
    <source>
        <dbReference type="ARBA" id="ARBA00038101"/>
    </source>
</evidence>
<feature type="compositionally biased region" description="Polar residues" evidence="2">
    <location>
        <begin position="215"/>
        <end position="226"/>
    </location>
</feature>
<reference evidence="3" key="1">
    <citation type="journal article" date="2020" name="Fungal Divers.">
        <title>Resolving the Mortierellaceae phylogeny through synthesis of multi-gene phylogenetics and phylogenomics.</title>
        <authorList>
            <person name="Vandepol N."/>
            <person name="Liber J."/>
            <person name="Desiro A."/>
            <person name="Na H."/>
            <person name="Kennedy M."/>
            <person name="Barry K."/>
            <person name="Grigoriev I.V."/>
            <person name="Miller A.N."/>
            <person name="O'Donnell K."/>
            <person name="Stajich J.E."/>
            <person name="Bonito G."/>
        </authorList>
    </citation>
    <scope>NUCLEOTIDE SEQUENCE</scope>
    <source>
        <strain evidence="3">NRRL 28262</strain>
    </source>
</reference>
<comment type="caution">
    <text evidence="3">The sequence shown here is derived from an EMBL/GenBank/DDBJ whole genome shotgun (WGS) entry which is preliminary data.</text>
</comment>
<dbReference type="Gene3D" id="1.25.40.10">
    <property type="entry name" value="Tetratricopeptide repeat domain"/>
    <property type="match status" value="1"/>
</dbReference>
<feature type="region of interest" description="Disordered" evidence="2">
    <location>
        <begin position="105"/>
        <end position="125"/>
    </location>
</feature>
<protein>
    <recommendedName>
        <fullName evidence="5">HCP-like protein</fullName>
    </recommendedName>
</protein>
<sequence>MTIQDGRPNVQAFRRVYEHGHSINSTSTSGEIICIVCHPDASSGRDILLWDDILAVFKTALYVRSGTVALPFLKGPDFKNLDPLRFAAVPGVTLDIVVKWQPSDKELSAESPQESSPDASHANGSNIISSATALNSTPATTVKRNSVSSLVEIAWENHMYIDDTPPTVRRNPAGGLVEVAMDAYRNNDNPAFSPRPRGPQAILDDPSPPLVSDTPLPSQHPVTRSHTLVPKEPISAASKEFDEGTEKAESGDMDAQFALGEKYYLAQGVPQDYSAALGWYLKAARQGHKQAQNMTGYMNQHGQGTPQDYAAAMNWFLKSANQGHAAAQTNIGWLYEHGLGVPQDFSSAMDWYLKAAHQGSTNAQNSIALLYRHGHGVPQDYSLAME</sequence>
<organism evidence="3 4">
    <name type="scientific">Linnemannia exigua</name>
    <dbReference type="NCBI Taxonomy" id="604196"/>
    <lineage>
        <taxon>Eukaryota</taxon>
        <taxon>Fungi</taxon>
        <taxon>Fungi incertae sedis</taxon>
        <taxon>Mucoromycota</taxon>
        <taxon>Mortierellomycotina</taxon>
        <taxon>Mortierellomycetes</taxon>
        <taxon>Mortierellales</taxon>
        <taxon>Mortierellaceae</taxon>
        <taxon>Linnemannia</taxon>
    </lineage>
</organism>
<dbReference type="InterPro" id="IPR011990">
    <property type="entry name" value="TPR-like_helical_dom_sf"/>
</dbReference>
<name>A0AAD4H435_9FUNG</name>
<dbReference type="SUPFAM" id="SSF81901">
    <property type="entry name" value="HCP-like"/>
    <property type="match status" value="1"/>
</dbReference>
<dbReference type="PANTHER" id="PTHR11102">
    <property type="entry name" value="SEL-1-LIKE PROTEIN"/>
    <property type="match status" value="1"/>
</dbReference>
<evidence type="ECO:0000313" key="3">
    <source>
        <dbReference type="EMBL" id="KAG0272565.1"/>
    </source>
</evidence>
<keyword evidence="4" id="KW-1185">Reference proteome</keyword>
<feature type="region of interest" description="Disordered" evidence="2">
    <location>
        <begin position="187"/>
        <end position="233"/>
    </location>
</feature>
<proteinExistence type="inferred from homology"/>
<comment type="similarity">
    <text evidence="1">Belongs to the sel-1 family.</text>
</comment>
<gene>
    <name evidence="3" type="ORF">BGZ95_011673</name>
</gene>
<feature type="compositionally biased region" description="Polar residues" evidence="2">
    <location>
        <begin position="110"/>
        <end position="125"/>
    </location>
</feature>
<feature type="non-terminal residue" evidence="3">
    <location>
        <position position="1"/>
    </location>
</feature>
<dbReference type="Proteomes" id="UP001194580">
    <property type="component" value="Unassembled WGS sequence"/>
</dbReference>
<accession>A0AAD4H435</accession>
<dbReference type="Pfam" id="PF08238">
    <property type="entry name" value="Sel1"/>
    <property type="match status" value="4"/>
</dbReference>
<dbReference type="PANTHER" id="PTHR11102:SF160">
    <property type="entry name" value="ERAD-ASSOCIATED E3 UBIQUITIN-PROTEIN LIGASE COMPONENT HRD3"/>
    <property type="match status" value="1"/>
</dbReference>
<evidence type="ECO:0000313" key="4">
    <source>
        <dbReference type="Proteomes" id="UP001194580"/>
    </source>
</evidence>
<dbReference type="InterPro" id="IPR050767">
    <property type="entry name" value="Sel1_AlgK"/>
</dbReference>
<evidence type="ECO:0008006" key="5">
    <source>
        <dbReference type="Google" id="ProtNLM"/>
    </source>
</evidence>
<dbReference type="AlphaFoldDB" id="A0AAD4H435"/>
<dbReference type="InterPro" id="IPR006597">
    <property type="entry name" value="Sel1-like"/>
</dbReference>
<evidence type="ECO:0000256" key="2">
    <source>
        <dbReference type="SAM" id="MobiDB-lite"/>
    </source>
</evidence>